<evidence type="ECO:0000313" key="2">
    <source>
        <dbReference type="Proteomes" id="UP001172386"/>
    </source>
</evidence>
<keyword evidence="2" id="KW-1185">Reference proteome</keyword>
<protein>
    <submittedName>
        <fullName evidence="1">Uncharacterized protein</fullName>
    </submittedName>
</protein>
<dbReference type="EMBL" id="JAPDRQ010000115">
    <property type="protein sequence ID" value="KAJ9654657.1"/>
    <property type="molecule type" value="Genomic_DNA"/>
</dbReference>
<proteinExistence type="predicted"/>
<gene>
    <name evidence="1" type="ORF">H2198_006324</name>
</gene>
<dbReference type="Proteomes" id="UP001172386">
    <property type="component" value="Unassembled WGS sequence"/>
</dbReference>
<accession>A0ACC3A394</accession>
<name>A0ACC3A394_9EURO</name>
<evidence type="ECO:0000313" key="1">
    <source>
        <dbReference type="EMBL" id="KAJ9654657.1"/>
    </source>
</evidence>
<reference evidence="1" key="1">
    <citation type="submission" date="2022-10" db="EMBL/GenBank/DDBJ databases">
        <title>Culturing micro-colonial fungi from biological soil crusts in the Mojave desert and describing Neophaeococcomyces mojavensis, and introducing the new genera and species Taxawa tesnikishii.</title>
        <authorList>
            <person name="Kurbessoian T."/>
            <person name="Stajich J.E."/>
        </authorList>
    </citation>
    <scope>NUCLEOTIDE SEQUENCE</scope>
    <source>
        <strain evidence="1">JES_112</strain>
    </source>
</reference>
<organism evidence="1 2">
    <name type="scientific">Neophaeococcomyces mojaviensis</name>
    <dbReference type="NCBI Taxonomy" id="3383035"/>
    <lineage>
        <taxon>Eukaryota</taxon>
        <taxon>Fungi</taxon>
        <taxon>Dikarya</taxon>
        <taxon>Ascomycota</taxon>
        <taxon>Pezizomycotina</taxon>
        <taxon>Eurotiomycetes</taxon>
        <taxon>Chaetothyriomycetidae</taxon>
        <taxon>Chaetothyriales</taxon>
        <taxon>Chaetothyriales incertae sedis</taxon>
        <taxon>Neophaeococcomyces</taxon>
    </lineage>
</organism>
<sequence>MTPASSDKSKHEAVQQELEYLVPLSNFERRLLDDLLPLLDGQDYCYKQEVTSPHGSIFWDWKWLDLTQSCLNDYLGHDGECLQEDYQGDRSKAYDGFIYFLAHEDEEEKSLARAEQLRHVNGGFVARLGARPIEDVDIKPPAEDIPRWRLISTLDRMLKSTWEYHHALQKRKSRQFKIFELMHECALRWQLPINAIIVEEVLIQQPRFQDHYNVQRKPNPTEEANPVSGIHANQPKLDVLSILKRPSQNAPSMWPKGKPKFDEDGLLTEEATMFALRKMLSITSIEDPRAYIHFIPWDELEHVSIDALNEVGVNHRIPSSDDVSEHDWVLWLPPRKGFLWNHHLYTEDQAFEFNVLADWSFPDHYMADRVVFSMRDVQDTDFIADLANYWKLWNDCALTQKDSDGPLFLLETIPGRHFRRRCPDQGYRTALTYFRNLVEAQHSNDLGSSALVEALGLGPEDANLLRYEHSLHFIPQSELYDIDWAQPLGRGANGAVYTATWHQPEACLPTNKIRRRREAVVLKEILPRAGTTEDQFVKILKELDATYTSIVGDAGGCVRFYGVTSVSRKLGPAKILLVFERATHGHILDFLAKKFGETSYLESFYVLIDVLSMIGLGIKSLHKYGVLHRDLHLNNVLVTERYYPNDPAFPHQFKYMITDVGEGKILRETQEDILPTDHWASYGAVDFRAPEVNGRHGWTTKAEVFSFGVIATKILDCRRFTCKSPPPAWVLREIERIHHSVREDPKMVAHIIPKSLKDVLETCLSSDPTERLEMDLVAHSLDDASKEFFSEDPARFEKTDLQIEWTTWMWNETKARGRGGLHTARKDVRQEITEDTTTTFLVDAEFAGYSDEPDMD</sequence>
<comment type="caution">
    <text evidence="1">The sequence shown here is derived from an EMBL/GenBank/DDBJ whole genome shotgun (WGS) entry which is preliminary data.</text>
</comment>